<accession>A0ABS8DUZ1</accession>
<reference evidence="1 2" key="1">
    <citation type="journal article" date="2021" name="Sci. Rep.">
        <title>Genome analysis of a halophilic bacterium Halomonas malpeensis YU-PRIM-29(T) reveals its exopolysaccharide and pigment producing capabilities.</title>
        <authorList>
            <person name="Athmika"/>
            <person name="Ghate S.D."/>
            <person name="Arun A.B."/>
            <person name="Rao S.S."/>
            <person name="Kumar S.T.A."/>
            <person name="Kandiyil M.K."/>
            <person name="Saptami K."/>
            <person name="Rekha P.D."/>
        </authorList>
    </citation>
    <scope>NUCLEOTIDE SEQUENCE [LARGE SCALE GENOMIC DNA]</scope>
    <source>
        <strain evidence="2">prim 29</strain>
    </source>
</reference>
<protein>
    <submittedName>
        <fullName evidence="1">Uncharacterized protein</fullName>
    </submittedName>
</protein>
<gene>
    <name evidence="1" type="ORF">GEV37_12180</name>
</gene>
<organism evidence="1 2">
    <name type="scientific">Vreelandella malpeensis</name>
    <dbReference type="NCBI Taxonomy" id="1172368"/>
    <lineage>
        <taxon>Bacteria</taxon>
        <taxon>Pseudomonadati</taxon>
        <taxon>Pseudomonadota</taxon>
        <taxon>Gammaproteobacteria</taxon>
        <taxon>Oceanospirillales</taxon>
        <taxon>Halomonadaceae</taxon>
        <taxon>Vreelandella</taxon>
    </lineage>
</organism>
<dbReference type="EMBL" id="WHVL01000005">
    <property type="protein sequence ID" value="MCB8889873.1"/>
    <property type="molecule type" value="Genomic_DNA"/>
</dbReference>
<name>A0ABS8DUZ1_9GAMM</name>
<sequence length="51" mass="5556">MSRQPQEVLDDEEVILEQAFRLEFGKRYPAGVVASLDGLPPDAPGGWAENG</sequence>
<evidence type="ECO:0000313" key="2">
    <source>
        <dbReference type="Proteomes" id="UP001319882"/>
    </source>
</evidence>
<evidence type="ECO:0000313" key="1">
    <source>
        <dbReference type="EMBL" id="MCB8889873.1"/>
    </source>
</evidence>
<keyword evidence="2" id="KW-1185">Reference proteome</keyword>
<dbReference type="Proteomes" id="UP001319882">
    <property type="component" value="Unassembled WGS sequence"/>
</dbReference>
<proteinExistence type="predicted"/>
<comment type="caution">
    <text evidence="1">The sequence shown here is derived from an EMBL/GenBank/DDBJ whole genome shotgun (WGS) entry which is preliminary data.</text>
</comment>